<evidence type="ECO:0000256" key="7">
    <source>
        <dbReference type="SAM" id="Phobius"/>
    </source>
</evidence>
<feature type="transmembrane region" description="Helical" evidence="7">
    <location>
        <begin position="341"/>
        <end position="359"/>
    </location>
</feature>
<dbReference type="FunFam" id="1.20.1250.20:FF:000057">
    <property type="entry name" value="MFS general substrate transporter"/>
    <property type="match status" value="1"/>
</dbReference>
<evidence type="ECO:0000256" key="1">
    <source>
        <dbReference type="ARBA" id="ARBA00004141"/>
    </source>
</evidence>
<evidence type="ECO:0000256" key="4">
    <source>
        <dbReference type="ARBA" id="ARBA00022989"/>
    </source>
</evidence>
<dbReference type="InterPro" id="IPR020846">
    <property type="entry name" value="MFS_dom"/>
</dbReference>
<dbReference type="InterPro" id="IPR011701">
    <property type="entry name" value="MFS"/>
</dbReference>
<keyword evidence="3 7" id="KW-0812">Transmembrane</keyword>
<evidence type="ECO:0000259" key="8">
    <source>
        <dbReference type="PROSITE" id="PS50850"/>
    </source>
</evidence>
<feature type="transmembrane region" description="Helical" evidence="7">
    <location>
        <begin position="108"/>
        <end position="127"/>
    </location>
</feature>
<evidence type="ECO:0000313" key="10">
    <source>
        <dbReference type="Proteomes" id="UP000245884"/>
    </source>
</evidence>
<protein>
    <submittedName>
        <fullName evidence="9">MFS general substrate transporter</fullName>
    </submittedName>
</protein>
<dbReference type="Pfam" id="PF07690">
    <property type="entry name" value="MFS_1"/>
    <property type="match status" value="1"/>
</dbReference>
<dbReference type="PANTHER" id="PTHR43791">
    <property type="entry name" value="PERMEASE-RELATED"/>
    <property type="match status" value="1"/>
</dbReference>
<feature type="transmembrane region" description="Helical" evidence="7">
    <location>
        <begin position="139"/>
        <end position="158"/>
    </location>
</feature>
<dbReference type="PROSITE" id="PS50850">
    <property type="entry name" value="MFS"/>
    <property type="match status" value="1"/>
</dbReference>
<dbReference type="SUPFAM" id="SSF103473">
    <property type="entry name" value="MFS general substrate transporter"/>
    <property type="match status" value="1"/>
</dbReference>
<keyword evidence="5 7" id="KW-0472">Membrane</keyword>
<accession>A0A316UQP3</accession>
<dbReference type="GO" id="GO:0016020">
    <property type="term" value="C:membrane"/>
    <property type="evidence" value="ECO:0007669"/>
    <property type="project" value="UniProtKB-SubCell"/>
</dbReference>
<evidence type="ECO:0000256" key="6">
    <source>
        <dbReference type="SAM" id="MobiDB-lite"/>
    </source>
</evidence>
<proteinExistence type="predicted"/>
<keyword evidence="10" id="KW-1185">Reference proteome</keyword>
<dbReference type="GO" id="GO:0022857">
    <property type="term" value="F:transmembrane transporter activity"/>
    <property type="evidence" value="ECO:0007669"/>
    <property type="project" value="InterPro"/>
</dbReference>
<dbReference type="PANTHER" id="PTHR43791:SF38">
    <property type="entry name" value="MAJOR FACILITATOR SUPERFAMILY (MFS) PROFILE DOMAIN-CONTAINING PROTEIN"/>
    <property type="match status" value="1"/>
</dbReference>
<feature type="transmembrane region" description="Helical" evidence="7">
    <location>
        <begin position="307"/>
        <end position="329"/>
    </location>
</feature>
<dbReference type="InterPro" id="IPR036259">
    <property type="entry name" value="MFS_trans_sf"/>
</dbReference>
<dbReference type="FunFam" id="1.20.1250.20:FF:000013">
    <property type="entry name" value="MFS general substrate transporter"/>
    <property type="match status" value="1"/>
</dbReference>
<feature type="domain" description="Major facilitator superfamily (MFS) profile" evidence="8">
    <location>
        <begin position="42"/>
        <end position="456"/>
    </location>
</feature>
<gene>
    <name evidence="9" type="ORF">BDZ90DRAFT_246124</name>
</gene>
<dbReference type="RefSeq" id="XP_025362251.1">
    <property type="nucleotide sequence ID" value="XM_025507537.1"/>
</dbReference>
<feature type="transmembrane region" description="Helical" evidence="7">
    <location>
        <begin position="431"/>
        <end position="452"/>
    </location>
</feature>
<feature type="transmembrane region" description="Helical" evidence="7">
    <location>
        <begin position="202"/>
        <end position="224"/>
    </location>
</feature>
<keyword evidence="4 7" id="KW-1133">Transmembrane helix</keyword>
<dbReference type="STRING" id="1569628.A0A316UQP3"/>
<feature type="region of interest" description="Disordered" evidence="6">
    <location>
        <begin position="1"/>
        <end position="22"/>
    </location>
</feature>
<dbReference type="EMBL" id="KZ819667">
    <property type="protein sequence ID" value="PWN27639.1"/>
    <property type="molecule type" value="Genomic_DNA"/>
</dbReference>
<feature type="transmembrane region" description="Helical" evidence="7">
    <location>
        <begin position="80"/>
        <end position="101"/>
    </location>
</feature>
<sequence>MATRYHSGDAADSPPSLPIDDDDFEYDAEEEKKVLRKVDMRLIPAVWLMYLLSYLDRSNIGNAYTAGMGRDLNMTSQNYSVVLLVFFVSYIIFEVPSNIILTRTRPSIYLPSLMFAWGGLSMCFAAVKTWQAAAGLRFLLGMLEATFAPGVLFLLSSWYKKHELARRYSLYYTAVALSGMFGGLIAGGLLQTLDGTHGIPGWAWLFIVEGAATCGVSIIAYLMLPDFPSTTRWLTPRERKILSVRLARDSVGGSQEGEGVTHGQAAAMAFKDWRTWAFSLLYCASTGAQTIQYFLPVLVKGMGYTGFHVQYMTAPIYAVALVAILVFCWSSDYFQERSKHLAAAAGLATVMFALLVGVLDNTARYVFLCFAVAGVYAACPLISIWVSNAIPHPSEKRAIAQAFVNALGNSASLWGSFLFHAGAKDYNRTGFSVNLALMVLVVVGAIVVQIFLKRNPYPEMQTPAARQAAAATKVDA</sequence>
<reference evidence="9 10" key="1">
    <citation type="journal article" date="2018" name="Mol. Biol. Evol.">
        <title>Broad Genomic Sampling Reveals a Smut Pathogenic Ancestry of the Fungal Clade Ustilaginomycotina.</title>
        <authorList>
            <person name="Kijpornyongpan T."/>
            <person name="Mondo S.J."/>
            <person name="Barry K."/>
            <person name="Sandor L."/>
            <person name="Lee J."/>
            <person name="Lipzen A."/>
            <person name="Pangilinan J."/>
            <person name="LaButti K."/>
            <person name="Hainaut M."/>
            <person name="Henrissat B."/>
            <person name="Grigoriev I.V."/>
            <person name="Spatafora J.W."/>
            <person name="Aime M.C."/>
        </authorList>
    </citation>
    <scope>NUCLEOTIDE SEQUENCE [LARGE SCALE GENOMIC DNA]</scope>
    <source>
        <strain evidence="9 10">MCA 5214</strain>
    </source>
</reference>
<name>A0A316UQP3_9BASI</name>
<evidence type="ECO:0000313" key="9">
    <source>
        <dbReference type="EMBL" id="PWN27639.1"/>
    </source>
</evidence>
<keyword evidence="2" id="KW-0813">Transport</keyword>
<feature type="transmembrane region" description="Helical" evidence="7">
    <location>
        <begin position="365"/>
        <end position="386"/>
    </location>
</feature>
<evidence type="ECO:0000256" key="5">
    <source>
        <dbReference type="ARBA" id="ARBA00023136"/>
    </source>
</evidence>
<evidence type="ECO:0000256" key="3">
    <source>
        <dbReference type="ARBA" id="ARBA00022692"/>
    </source>
</evidence>
<feature type="transmembrane region" description="Helical" evidence="7">
    <location>
        <begin position="276"/>
        <end position="295"/>
    </location>
</feature>
<dbReference type="OrthoDB" id="3639251at2759"/>
<dbReference type="GeneID" id="37029360"/>
<dbReference type="AlphaFoldDB" id="A0A316UQP3"/>
<feature type="transmembrane region" description="Helical" evidence="7">
    <location>
        <begin position="398"/>
        <end position="419"/>
    </location>
</feature>
<comment type="subcellular location">
    <subcellularLocation>
        <location evidence="1">Membrane</location>
        <topology evidence="1">Multi-pass membrane protein</topology>
    </subcellularLocation>
</comment>
<organism evidence="9 10">
    <name type="scientific">Jaminaea rosea</name>
    <dbReference type="NCBI Taxonomy" id="1569628"/>
    <lineage>
        <taxon>Eukaryota</taxon>
        <taxon>Fungi</taxon>
        <taxon>Dikarya</taxon>
        <taxon>Basidiomycota</taxon>
        <taxon>Ustilaginomycotina</taxon>
        <taxon>Exobasidiomycetes</taxon>
        <taxon>Microstromatales</taxon>
        <taxon>Microstromatales incertae sedis</taxon>
        <taxon>Jaminaea</taxon>
    </lineage>
</organism>
<feature type="transmembrane region" description="Helical" evidence="7">
    <location>
        <begin position="170"/>
        <end position="190"/>
    </location>
</feature>
<feature type="transmembrane region" description="Helical" evidence="7">
    <location>
        <begin position="42"/>
        <end position="60"/>
    </location>
</feature>
<dbReference type="Proteomes" id="UP000245884">
    <property type="component" value="Unassembled WGS sequence"/>
</dbReference>
<dbReference type="Gene3D" id="1.20.1250.20">
    <property type="entry name" value="MFS general substrate transporter like domains"/>
    <property type="match status" value="2"/>
</dbReference>
<evidence type="ECO:0000256" key="2">
    <source>
        <dbReference type="ARBA" id="ARBA00022448"/>
    </source>
</evidence>